<dbReference type="Pfam" id="PF00561">
    <property type="entry name" value="Abhydrolase_1"/>
    <property type="match status" value="1"/>
</dbReference>
<gene>
    <name evidence="3" type="ORF">CYFUS_007440</name>
</gene>
<reference evidence="3 4" key="1">
    <citation type="submission" date="2017-06" db="EMBL/GenBank/DDBJ databases">
        <title>Sequencing and comparative analysis of myxobacterial genomes.</title>
        <authorList>
            <person name="Rupp O."/>
            <person name="Goesmann A."/>
            <person name="Sogaard-Andersen L."/>
        </authorList>
    </citation>
    <scope>NUCLEOTIDE SEQUENCE [LARGE SCALE GENOMIC DNA]</scope>
    <source>
        <strain evidence="3 4">DSM 52655</strain>
    </source>
</reference>
<dbReference type="Gene3D" id="3.40.50.1820">
    <property type="entry name" value="alpha/beta hydrolase"/>
    <property type="match status" value="1"/>
</dbReference>
<dbReference type="GO" id="GO:0016787">
    <property type="term" value="F:hydrolase activity"/>
    <property type="evidence" value="ECO:0007669"/>
    <property type="project" value="UniProtKB-KW"/>
</dbReference>
<proteinExistence type="predicted"/>
<dbReference type="PANTHER" id="PTHR43798">
    <property type="entry name" value="MONOACYLGLYCEROL LIPASE"/>
    <property type="match status" value="1"/>
</dbReference>
<dbReference type="Proteomes" id="UP000217257">
    <property type="component" value="Chromosome"/>
</dbReference>
<dbReference type="PRINTS" id="PR00412">
    <property type="entry name" value="EPOXHYDRLASE"/>
</dbReference>
<feature type="domain" description="AB hydrolase-1" evidence="2">
    <location>
        <begin position="25"/>
        <end position="266"/>
    </location>
</feature>
<dbReference type="InterPro" id="IPR000639">
    <property type="entry name" value="Epox_hydrolase-like"/>
</dbReference>
<name>A0A250JDH4_9BACT</name>
<evidence type="ECO:0000313" key="4">
    <source>
        <dbReference type="Proteomes" id="UP000217257"/>
    </source>
</evidence>
<keyword evidence="1" id="KW-0378">Hydrolase</keyword>
<dbReference type="PANTHER" id="PTHR43798:SF31">
    <property type="entry name" value="AB HYDROLASE SUPERFAMILY PROTEIN YCLE"/>
    <property type="match status" value="1"/>
</dbReference>
<dbReference type="RefSeq" id="WP_095989590.1">
    <property type="nucleotide sequence ID" value="NZ_CP022098.1"/>
</dbReference>
<sequence>MSTFTTADGCELDYHLAGSSSSERTLVLLHGWSQSRAMFDRVIPMLASHYRVVSYDQRGHGESGHPPHGARIARLARDLDELLTYLGIERADFAGHSMGASVLWSYLDLFGSAKVSSLIIIDQPSACTVLPWLNKVEATEVGAILDFPGAEAFCKGVLGPDAAAVRHDFLVSMLTKQISSADLAWLYQENLKLEGGFGSRLLLDHIMQDWRDVLPRIDVPTLVMAGEVSHVNPASQKWSAEQIPGAQLRIFTAEEGGSHFPFFERPEPFATALRSFLDAQPVPRARAGAVA</sequence>
<evidence type="ECO:0000256" key="1">
    <source>
        <dbReference type="ARBA" id="ARBA00022801"/>
    </source>
</evidence>
<evidence type="ECO:0000313" key="3">
    <source>
        <dbReference type="EMBL" id="ATB41964.1"/>
    </source>
</evidence>
<accession>A0A250JDH4</accession>
<dbReference type="KEGG" id="cfus:CYFUS_007440"/>
<protein>
    <recommendedName>
        <fullName evidence="2">AB hydrolase-1 domain-containing protein</fullName>
    </recommendedName>
</protein>
<dbReference type="InterPro" id="IPR029058">
    <property type="entry name" value="AB_hydrolase_fold"/>
</dbReference>
<dbReference type="EMBL" id="CP022098">
    <property type="protein sequence ID" value="ATB41964.1"/>
    <property type="molecule type" value="Genomic_DNA"/>
</dbReference>
<dbReference type="SUPFAM" id="SSF53474">
    <property type="entry name" value="alpha/beta-Hydrolases"/>
    <property type="match status" value="1"/>
</dbReference>
<dbReference type="InterPro" id="IPR050266">
    <property type="entry name" value="AB_hydrolase_sf"/>
</dbReference>
<organism evidence="3 4">
    <name type="scientific">Cystobacter fuscus</name>
    <dbReference type="NCBI Taxonomy" id="43"/>
    <lineage>
        <taxon>Bacteria</taxon>
        <taxon>Pseudomonadati</taxon>
        <taxon>Myxococcota</taxon>
        <taxon>Myxococcia</taxon>
        <taxon>Myxococcales</taxon>
        <taxon>Cystobacterineae</taxon>
        <taxon>Archangiaceae</taxon>
        <taxon>Cystobacter</taxon>
    </lineage>
</organism>
<evidence type="ECO:0000259" key="2">
    <source>
        <dbReference type="Pfam" id="PF00561"/>
    </source>
</evidence>
<dbReference type="GO" id="GO:0016020">
    <property type="term" value="C:membrane"/>
    <property type="evidence" value="ECO:0007669"/>
    <property type="project" value="TreeGrafter"/>
</dbReference>
<dbReference type="AlphaFoldDB" id="A0A250JDH4"/>
<dbReference type="InterPro" id="IPR000073">
    <property type="entry name" value="AB_hydrolase_1"/>
</dbReference>